<keyword evidence="2" id="KW-1185">Reference proteome</keyword>
<protein>
    <submittedName>
        <fullName evidence="1">Uncharacterized protein</fullName>
    </submittedName>
</protein>
<name>A0A0B0PU51_GOSAR</name>
<evidence type="ECO:0000313" key="1">
    <source>
        <dbReference type="EMBL" id="KHG26936.1"/>
    </source>
</evidence>
<gene>
    <name evidence="1" type="ORF">F383_33455</name>
</gene>
<proteinExistence type="predicted"/>
<evidence type="ECO:0000313" key="2">
    <source>
        <dbReference type="Proteomes" id="UP000032142"/>
    </source>
</evidence>
<dbReference type="Proteomes" id="UP000032142">
    <property type="component" value="Unassembled WGS sequence"/>
</dbReference>
<accession>A0A0B0PU51</accession>
<sequence length="13" mass="1589">MQWVEPKLQDTVD</sequence>
<dbReference type="EMBL" id="KN439233">
    <property type="protein sequence ID" value="KHG26936.1"/>
    <property type="molecule type" value="Genomic_DNA"/>
</dbReference>
<reference evidence="2" key="1">
    <citation type="submission" date="2014-09" db="EMBL/GenBank/DDBJ databases">
        <authorList>
            <person name="Mudge J."/>
            <person name="Ramaraj T."/>
            <person name="Lindquist I.E."/>
            <person name="Bharti A.K."/>
            <person name="Sundararajan A."/>
            <person name="Cameron C.T."/>
            <person name="Woodward J.E."/>
            <person name="May G.D."/>
            <person name="Brubaker C."/>
            <person name="Broadhvest J."/>
            <person name="Wilkins T.A."/>
        </authorList>
    </citation>
    <scope>NUCLEOTIDE SEQUENCE</scope>
    <source>
        <strain evidence="2">cv. AKA8401</strain>
    </source>
</reference>
<organism evidence="1 2">
    <name type="scientific">Gossypium arboreum</name>
    <name type="common">Tree cotton</name>
    <name type="synonym">Gossypium nanking</name>
    <dbReference type="NCBI Taxonomy" id="29729"/>
    <lineage>
        <taxon>Eukaryota</taxon>
        <taxon>Viridiplantae</taxon>
        <taxon>Streptophyta</taxon>
        <taxon>Embryophyta</taxon>
        <taxon>Tracheophyta</taxon>
        <taxon>Spermatophyta</taxon>
        <taxon>Magnoliopsida</taxon>
        <taxon>eudicotyledons</taxon>
        <taxon>Gunneridae</taxon>
        <taxon>Pentapetalae</taxon>
        <taxon>rosids</taxon>
        <taxon>malvids</taxon>
        <taxon>Malvales</taxon>
        <taxon>Malvaceae</taxon>
        <taxon>Malvoideae</taxon>
        <taxon>Gossypium</taxon>
    </lineage>
</organism>